<evidence type="ECO:0008006" key="4">
    <source>
        <dbReference type="Google" id="ProtNLM"/>
    </source>
</evidence>
<dbReference type="Proteomes" id="UP001320420">
    <property type="component" value="Unassembled WGS sequence"/>
</dbReference>
<evidence type="ECO:0000313" key="2">
    <source>
        <dbReference type="EMBL" id="KAK7756544.1"/>
    </source>
</evidence>
<comment type="caution">
    <text evidence="2">The sequence shown here is derived from an EMBL/GenBank/DDBJ whole genome shotgun (WGS) entry which is preliminary data.</text>
</comment>
<keyword evidence="3" id="KW-1185">Reference proteome</keyword>
<feature type="compositionally biased region" description="Low complexity" evidence="1">
    <location>
        <begin position="138"/>
        <end position="152"/>
    </location>
</feature>
<dbReference type="AlphaFoldDB" id="A0AAN9YW28"/>
<dbReference type="EMBL" id="JAKJXP020000006">
    <property type="protein sequence ID" value="KAK7756544.1"/>
    <property type="molecule type" value="Genomic_DNA"/>
</dbReference>
<proteinExistence type="predicted"/>
<accession>A0AAN9YW28</accession>
<protein>
    <recommendedName>
        <fullName evidence="4">Protein IBD2</fullName>
    </recommendedName>
</protein>
<feature type="compositionally biased region" description="Basic residues" evidence="1">
    <location>
        <begin position="251"/>
        <end position="260"/>
    </location>
</feature>
<sequence>MSPDSASSLFPDRPIRPLPKRRLRERLSPDVADAIKYPPAPQNISPLFAYPYNSKEEAGLLGTEPSTVVNRENVAELGHDVGLRRNGLSGEHLDESLMGQARRALVARPFQDTQSSAFRTPQRPTPARHSAAQPPPSTTSSADGSGTSHTGTNMAADTGAKGATTQNMAPKKPKRRGNSLARAARERRQQTEYNNYLHPPTPEEFWLCEFCEYEKIFGHPPVALIRQYELKDRRRREEDANRKRLLDKAKSKSRKGKKASKSATKNNTANSNRTPAPPPPPEEEDPNQAYYDKDNEYYQHDVDPRPEYYADNLASGTHGYESPGEWIPPPRPLSRPSAA</sequence>
<feature type="region of interest" description="Disordered" evidence="1">
    <location>
        <begin position="1"/>
        <end position="21"/>
    </location>
</feature>
<evidence type="ECO:0000256" key="1">
    <source>
        <dbReference type="SAM" id="MobiDB-lite"/>
    </source>
</evidence>
<name>A0AAN9YW28_9PEZI</name>
<organism evidence="2 3">
    <name type="scientific">Diatrype stigma</name>
    <dbReference type="NCBI Taxonomy" id="117547"/>
    <lineage>
        <taxon>Eukaryota</taxon>
        <taxon>Fungi</taxon>
        <taxon>Dikarya</taxon>
        <taxon>Ascomycota</taxon>
        <taxon>Pezizomycotina</taxon>
        <taxon>Sordariomycetes</taxon>
        <taxon>Xylariomycetidae</taxon>
        <taxon>Xylariales</taxon>
        <taxon>Diatrypaceae</taxon>
        <taxon>Diatrype</taxon>
    </lineage>
</organism>
<feature type="compositionally biased region" description="Basic and acidic residues" evidence="1">
    <location>
        <begin position="233"/>
        <end position="250"/>
    </location>
</feature>
<feature type="compositionally biased region" description="Low complexity" evidence="1">
    <location>
        <begin position="261"/>
        <end position="274"/>
    </location>
</feature>
<reference evidence="2 3" key="1">
    <citation type="submission" date="2024-02" db="EMBL/GenBank/DDBJ databases">
        <title>De novo assembly and annotation of 12 fungi associated with fruit tree decline syndrome in Ontario, Canada.</title>
        <authorList>
            <person name="Sulman M."/>
            <person name="Ellouze W."/>
            <person name="Ilyukhin E."/>
        </authorList>
    </citation>
    <scope>NUCLEOTIDE SEQUENCE [LARGE SCALE GENOMIC DNA]</scope>
    <source>
        <strain evidence="2 3">M11/M66-122</strain>
    </source>
</reference>
<feature type="region of interest" description="Disordered" evidence="1">
    <location>
        <begin position="108"/>
        <end position="199"/>
    </location>
</feature>
<feature type="region of interest" description="Disordered" evidence="1">
    <location>
        <begin position="233"/>
        <end position="339"/>
    </location>
</feature>
<feature type="compositionally biased region" description="Basic and acidic residues" evidence="1">
    <location>
        <begin position="291"/>
        <end position="308"/>
    </location>
</feature>
<gene>
    <name evidence="2" type="ORF">SLS62_001380</name>
</gene>
<evidence type="ECO:0000313" key="3">
    <source>
        <dbReference type="Proteomes" id="UP001320420"/>
    </source>
</evidence>